<dbReference type="InterPro" id="IPR052521">
    <property type="entry name" value="Cell_div_SPOR-domain"/>
</dbReference>
<dbReference type="SUPFAM" id="SSF110997">
    <property type="entry name" value="Sporulation related repeat"/>
    <property type="match status" value="1"/>
</dbReference>
<dbReference type="OrthoDB" id="7069135at2"/>
<keyword evidence="2" id="KW-0812">Transmembrane</keyword>
<dbReference type="Gene3D" id="3.30.70.1070">
    <property type="entry name" value="Sporulation related repeat"/>
    <property type="match status" value="1"/>
</dbReference>
<evidence type="ECO:0000313" key="5">
    <source>
        <dbReference type="Proteomes" id="UP000028602"/>
    </source>
</evidence>
<keyword evidence="2" id="KW-0472">Membrane</keyword>
<feature type="compositionally biased region" description="Basic and acidic residues" evidence="1">
    <location>
        <begin position="121"/>
        <end position="142"/>
    </location>
</feature>
<dbReference type="EMBL" id="JMPR01000028">
    <property type="protein sequence ID" value="KFD19759.1"/>
    <property type="molecule type" value="Genomic_DNA"/>
</dbReference>
<dbReference type="AlphaFoldDB" id="A0A085JH13"/>
<proteinExistence type="predicted"/>
<feature type="compositionally biased region" description="Polar residues" evidence="1">
    <location>
        <begin position="185"/>
        <end position="203"/>
    </location>
</feature>
<keyword evidence="5" id="KW-1185">Reference proteome</keyword>
<name>A0A085JH13_9GAMM</name>
<protein>
    <submittedName>
        <fullName evidence="4">DedD family protein</fullName>
    </submittedName>
</protein>
<organism evidence="4 5">
    <name type="scientific">Tatumella ptyseos ATCC 33301</name>
    <dbReference type="NCBI Taxonomy" id="1005995"/>
    <lineage>
        <taxon>Bacteria</taxon>
        <taxon>Pseudomonadati</taxon>
        <taxon>Pseudomonadota</taxon>
        <taxon>Gammaproteobacteria</taxon>
        <taxon>Enterobacterales</taxon>
        <taxon>Erwiniaceae</taxon>
        <taxon>Tatumella</taxon>
    </lineage>
</organism>
<dbReference type="eggNOG" id="COG3147">
    <property type="taxonomic scope" value="Bacteria"/>
</dbReference>
<dbReference type="GO" id="GO:0032506">
    <property type="term" value="P:cytokinetic process"/>
    <property type="evidence" value="ECO:0007669"/>
    <property type="project" value="TreeGrafter"/>
</dbReference>
<dbReference type="GO" id="GO:0030428">
    <property type="term" value="C:cell septum"/>
    <property type="evidence" value="ECO:0007669"/>
    <property type="project" value="TreeGrafter"/>
</dbReference>
<dbReference type="RefSeq" id="WP_025903319.1">
    <property type="nucleotide sequence ID" value="NZ_ATMJ01000002.1"/>
</dbReference>
<evidence type="ECO:0000256" key="2">
    <source>
        <dbReference type="SAM" id="Phobius"/>
    </source>
</evidence>
<keyword evidence="2" id="KW-1133">Transmembrane helix</keyword>
<feature type="domain" description="SPOR" evidence="3">
    <location>
        <begin position="200"/>
        <end position="279"/>
    </location>
</feature>
<feature type="compositionally biased region" description="Low complexity" evidence="1">
    <location>
        <begin position="64"/>
        <end position="83"/>
    </location>
</feature>
<evidence type="ECO:0000259" key="3">
    <source>
        <dbReference type="PROSITE" id="PS51724"/>
    </source>
</evidence>
<dbReference type="PANTHER" id="PTHR38687">
    <property type="entry name" value="CELL DIVISION PROTEIN DEDD-RELATED"/>
    <property type="match status" value="1"/>
</dbReference>
<dbReference type="Proteomes" id="UP000028602">
    <property type="component" value="Unassembled WGS sequence"/>
</dbReference>
<feature type="compositionally biased region" description="Low complexity" evidence="1">
    <location>
        <begin position="107"/>
        <end position="120"/>
    </location>
</feature>
<evidence type="ECO:0000313" key="4">
    <source>
        <dbReference type="EMBL" id="KFD19759.1"/>
    </source>
</evidence>
<evidence type="ECO:0000256" key="1">
    <source>
        <dbReference type="SAM" id="MobiDB-lite"/>
    </source>
</evidence>
<sequence length="282" mass="29996">MASKFQNRLVGTVILVAIGVIVLPGLLDGKKKHYKEEFAAIPLVPKPGDQQDNDLVPPVTQPLAAAPAASTAAGDASTAAHAGTVTPDNGSGEDAPVTPHSQPPITASSTAANPSASSQAEKLRQQQERQEQLEQQQAERQKQAQLARQQQAEERARQQATEAAAKAKAKQIQEERERERALQALNDQSSAPQPQSKPETPSGQAWVIQLGALKNAARVSEIVAQLRSAGFRAYSLPAEPVQGEINRILVGPDSSKSHLQSQVAELKSKTGLSGVIRPYSAR</sequence>
<accession>A0A085JH13</accession>
<comment type="caution">
    <text evidence="4">The sequence shown here is derived from an EMBL/GenBank/DDBJ whole genome shotgun (WGS) entry which is preliminary data.</text>
</comment>
<dbReference type="PANTHER" id="PTHR38687:SF1">
    <property type="entry name" value="CELL DIVISION PROTEIN DEDD"/>
    <property type="match status" value="1"/>
</dbReference>
<dbReference type="InterPro" id="IPR007730">
    <property type="entry name" value="SPOR-like_dom"/>
</dbReference>
<dbReference type="Pfam" id="PF05036">
    <property type="entry name" value="SPOR"/>
    <property type="match status" value="1"/>
</dbReference>
<feature type="region of interest" description="Disordered" evidence="1">
    <location>
        <begin position="44"/>
        <end position="203"/>
    </location>
</feature>
<dbReference type="InterPro" id="IPR036680">
    <property type="entry name" value="SPOR-like_sf"/>
</dbReference>
<reference evidence="4 5" key="1">
    <citation type="submission" date="2014-05" db="EMBL/GenBank/DDBJ databases">
        <title>ATOL: Assembling a taxonomically balanced genome-scale reconstruction of the evolutionary history of the Enterobacteriaceae.</title>
        <authorList>
            <person name="Plunkett G.III."/>
            <person name="Neeno-Eckwall E.C."/>
            <person name="Glasner J.D."/>
            <person name="Perna N.T."/>
        </authorList>
    </citation>
    <scope>NUCLEOTIDE SEQUENCE [LARGE SCALE GENOMIC DNA]</scope>
    <source>
        <strain evidence="4 5">ATCC 33301</strain>
    </source>
</reference>
<dbReference type="GO" id="GO:0042834">
    <property type="term" value="F:peptidoglycan binding"/>
    <property type="evidence" value="ECO:0007669"/>
    <property type="project" value="InterPro"/>
</dbReference>
<dbReference type="PROSITE" id="PS51724">
    <property type="entry name" value="SPOR"/>
    <property type="match status" value="1"/>
</dbReference>
<feature type="transmembrane region" description="Helical" evidence="2">
    <location>
        <begin position="9"/>
        <end position="27"/>
    </location>
</feature>
<gene>
    <name evidence="4" type="ORF">GTPT_1691</name>
</gene>
<feature type="compositionally biased region" description="Basic and acidic residues" evidence="1">
    <location>
        <begin position="171"/>
        <end position="181"/>
    </location>
</feature>
<dbReference type="GO" id="GO:0032153">
    <property type="term" value="C:cell division site"/>
    <property type="evidence" value="ECO:0007669"/>
    <property type="project" value="TreeGrafter"/>
</dbReference>